<dbReference type="RefSeq" id="XP_066071041.1">
    <property type="nucleotide sequence ID" value="XM_066214944.1"/>
</dbReference>
<feature type="region of interest" description="Disordered" evidence="2">
    <location>
        <begin position="887"/>
        <end position="908"/>
    </location>
</feature>
<dbReference type="Pfam" id="PF00856">
    <property type="entry name" value="SET"/>
    <property type="match status" value="1"/>
</dbReference>
<feature type="region of interest" description="Disordered" evidence="2">
    <location>
        <begin position="212"/>
        <end position="261"/>
    </location>
</feature>
<protein>
    <recommendedName>
        <fullName evidence="3">SET domain-containing protein</fullName>
    </recommendedName>
</protein>
<reference evidence="4" key="2">
    <citation type="journal article" date="2022" name="Elife">
        <title>Obligate sexual reproduction of a homothallic fungus closely related to the Cryptococcus pathogenic species complex.</title>
        <authorList>
            <person name="Passer A.R."/>
            <person name="Clancey S.A."/>
            <person name="Shea T."/>
            <person name="David-Palma M."/>
            <person name="Averette A.F."/>
            <person name="Boekhout T."/>
            <person name="Porcel B.M."/>
            <person name="Nowrousian M."/>
            <person name="Cuomo C.A."/>
            <person name="Sun S."/>
            <person name="Heitman J."/>
            <person name="Coelho M.A."/>
        </authorList>
    </citation>
    <scope>NUCLEOTIDE SEQUENCE</scope>
    <source>
        <strain evidence="4">CBS 7841</strain>
    </source>
</reference>
<dbReference type="InterPro" id="IPR039977">
    <property type="entry name" value="Suv4-20/Set9"/>
</dbReference>
<sequence length="998" mass="114122">MTVNQKERFVQHLRRYLLPLLPTSRLEIYLTSRYTFVTGHAELAVFATRPLAPGLVMHELQGSVVPLPEEWKEEMDIGDDLAVEAAGEENEEEDDGGSMRLTPVARDRKSVIEEKRQGQRRSDRTKRRDFSIVWSGLKQCYQLFLGPARFINHDCDPNVELLRQGKYVTFRVTRPIKIGEELTTFYGENYFGKGNIECLCLTCEQKGKGGFTPNLKQSSYQGQDRGSRSISVEPSLSRHGSSFTVDYRTQSRDSSSLRNESQIKSEICFDGDRKGNSVELTTMSLTINEATDGLCGTTPEDSESLAANVPRLVTPAPTDFESTPVDDNSMYEETESTVSMPRRERYVRKAAQNPKPWSRWKRGRKGKEVVEYDEPVELDQEFPLDFPRCATCAKPLTEQIWYCGRYFDHCQRCVRHALVFELPWPARRPQDVQEYPPAHLVPSGFIPRKILAVPLPSLSKAPRIKTPAVQQSSVAESHHEKRARRLREEIEAETFFIESLREAAWSVQESREAAREAKEEERKRRREEKMRLDATRIKGQGIWSRYEYITEEEFRKKQEEIWVVEPGSSRRCASKRDTEEEIERRKRVKEMLEQRKKNREAKKKDKEQRREWLGLAGKESGPMTLMELGETERTSLGESVVSLQEVQPIKKRGKRRRPTKTKEYENTQVVNPATTQLRGLEKFHKSPSFRLPKSPGLVHTQEKTDDDDDIEDEILVAIAPELFPIYPLTSPNMSMLPTTATMPARRPFARRPLCNMSSQPMSRFTCNPKITPTSAKTGKPCKHPKSTATILAPLPTRQPIMLHIPARRPTVTNKEAVPVTQKSGRPPGSSKNRKALFVSHGFAVTMDEHKDKHAINLKDHNGIVEDYRINLVTPPTTATPVESYITADDSEPRQSTCQSSASDASLDARLSSPVEEPYWPAKAEEAILQIPSSFPHDENKLKIEYESKRIEKDRVKKRRRSDEADTFAPEPLLKKKRTFFPSISALFKSSPLSDNLQH</sequence>
<keyword evidence="1" id="KW-0175">Coiled coil</keyword>
<dbReference type="Proteomes" id="UP000094043">
    <property type="component" value="Chromosome 7"/>
</dbReference>
<dbReference type="AlphaFoldDB" id="A0AAJ8JXQ8"/>
<dbReference type="EMBL" id="CP143790">
    <property type="protein sequence ID" value="WVN90341.1"/>
    <property type="molecule type" value="Genomic_DNA"/>
</dbReference>
<dbReference type="Gene3D" id="2.170.270.10">
    <property type="entry name" value="SET domain"/>
    <property type="match status" value="1"/>
</dbReference>
<feature type="domain" description="SET" evidence="3">
    <location>
        <begin position="24"/>
        <end position="187"/>
    </location>
</feature>
<dbReference type="KEGG" id="cdep:91089786"/>
<dbReference type="PANTHER" id="PTHR12977:SF4">
    <property type="entry name" value="HISTONE-LYSINE N-METHYLTRANSFERASE KMT5B"/>
    <property type="match status" value="1"/>
</dbReference>
<feature type="coiled-coil region" evidence="1">
    <location>
        <begin position="575"/>
        <end position="611"/>
    </location>
</feature>
<feature type="region of interest" description="Disordered" evidence="2">
    <location>
        <begin position="85"/>
        <end position="104"/>
    </location>
</feature>
<dbReference type="PROSITE" id="PS50280">
    <property type="entry name" value="SET"/>
    <property type="match status" value="1"/>
</dbReference>
<name>A0AAJ8JXQ8_9TREE</name>
<dbReference type="InterPro" id="IPR046341">
    <property type="entry name" value="SET_dom_sf"/>
</dbReference>
<reference evidence="4" key="3">
    <citation type="submission" date="2024-01" db="EMBL/GenBank/DDBJ databases">
        <authorList>
            <person name="Coelho M.A."/>
            <person name="David-Palma M."/>
            <person name="Shea T."/>
            <person name="Sun S."/>
            <person name="Cuomo C.A."/>
            <person name="Heitman J."/>
        </authorList>
    </citation>
    <scope>NUCLEOTIDE SEQUENCE</scope>
    <source>
        <strain evidence="4">CBS 7841</strain>
    </source>
</reference>
<proteinExistence type="predicted"/>
<gene>
    <name evidence="4" type="ORF">L203_105577</name>
</gene>
<evidence type="ECO:0000313" key="5">
    <source>
        <dbReference type="Proteomes" id="UP000094043"/>
    </source>
</evidence>
<organism evidence="4 5">
    <name type="scientific">Cryptococcus depauperatus CBS 7841</name>
    <dbReference type="NCBI Taxonomy" id="1295531"/>
    <lineage>
        <taxon>Eukaryota</taxon>
        <taxon>Fungi</taxon>
        <taxon>Dikarya</taxon>
        <taxon>Basidiomycota</taxon>
        <taxon>Agaricomycotina</taxon>
        <taxon>Tremellomycetes</taxon>
        <taxon>Tremellales</taxon>
        <taxon>Cryptococcaceae</taxon>
        <taxon>Cryptococcus</taxon>
    </lineage>
</organism>
<feature type="compositionally biased region" description="Polar residues" evidence="2">
    <location>
        <begin position="214"/>
        <end position="261"/>
    </location>
</feature>
<dbReference type="SUPFAM" id="SSF82199">
    <property type="entry name" value="SET domain"/>
    <property type="match status" value="1"/>
</dbReference>
<feature type="compositionally biased region" description="Low complexity" evidence="2">
    <location>
        <begin position="899"/>
        <end position="908"/>
    </location>
</feature>
<feature type="region of interest" description="Disordered" evidence="2">
    <location>
        <begin position="686"/>
        <end position="706"/>
    </location>
</feature>
<evidence type="ECO:0000259" key="3">
    <source>
        <dbReference type="PROSITE" id="PS50280"/>
    </source>
</evidence>
<dbReference type="GO" id="GO:0005634">
    <property type="term" value="C:nucleus"/>
    <property type="evidence" value="ECO:0007669"/>
    <property type="project" value="TreeGrafter"/>
</dbReference>
<evidence type="ECO:0000313" key="4">
    <source>
        <dbReference type="EMBL" id="WVN90341.1"/>
    </source>
</evidence>
<feature type="coiled-coil region" evidence="1">
    <location>
        <begin position="500"/>
        <end position="535"/>
    </location>
</feature>
<feature type="compositionally biased region" description="Acidic residues" evidence="2">
    <location>
        <begin position="85"/>
        <end position="96"/>
    </location>
</feature>
<accession>A0AAJ8JXQ8</accession>
<evidence type="ECO:0000256" key="2">
    <source>
        <dbReference type="SAM" id="MobiDB-lite"/>
    </source>
</evidence>
<dbReference type="PANTHER" id="PTHR12977">
    <property type="entry name" value="SUPPRESSOR OF VARIEGATION 4-20-RELATED"/>
    <property type="match status" value="1"/>
</dbReference>
<reference evidence="4" key="1">
    <citation type="submission" date="2016-06" db="EMBL/GenBank/DDBJ databases">
        <authorList>
            <person name="Cuomo C."/>
            <person name="Litvintseva A."/>
            <person name="Heitman J."/>
            <person name="Chen Y."/>
            <person name="Sun S."/>
            <person name="Springer D."/>
            <person name="Dromer F."/>
            <person name="Young S."/>
            <person name="Zeng Q."/>
            <person name="Chapman S."/>
            <person name="Gujja S."/>
            <person name="Saif S."/>
            <person name="Birren B."/>
        </authorList>
    </citation>
    <scope>NUCLEOTIDE SEQUENCE</scope>
    <source>
        <strain evidence="4">CBS 7841</strain>
    </source>
</reference>
<feature type="region of interest" description="Disordered" evidence="2">
    <location>
        <begin position="811"/>
        <end position="833"/>
    </location>
</feature>
<dbReference type="GeneID" id="91089786"/>
<dbReference type="SMART" id="SM00317">
    <property type="entry name" value="SET"/>
    <property type="match status" value="1"/>
</dbReference>
<keyword evidence="5" id="KW-1185">Reference proteome</keyword>
<dbReference type="InterPro" id="IPR001214">
    <property type="entry name" value="SET_dom"/>
</dbReference>
<dbReference type="GO" id="GO:0042799">
    <property type="term" value="F:histone H4K20 methyltransferase activity"/>
    <property type="evidence" value="ECO:0007669"/>
    <property type="project" value="TreeGrafter"/>
</dbReference>
<evidence type="ECO:0000256" key="1">
    <source>
        <dbReference type="SAM" id="Coils"/>
    </source>
</evidence>